<protein>
    <submittedName>
        <fullName evidence="2">Uncharacterized protein</fullName>
    </submittedName>
</protein>
<sequence>MAASRCGFGVVAGALEWIVRGIAVLTDRHGEASLEIGNSSGLSGYWQGYDEQGGDTWEENAARYQSMVVDAFPHQYAWMDDQSAEDSEEEPNPEAKLKSSLNSLASL</sequence>
<comment type="caution">
    <text evidence="2">The sequence shown here is derived from an EMBL/GenBank/DDBJ whole genome shotgun (WGS) entry which is preliminary data.</text>
</comment>
<feature type="compositionally biased region" description="Acidic residues" evidence="1">
    <location>
        <begin position="82"/>
        <end position="92"/>
    </location>
</feature>
<feature type="region of interest" description="Disordered" evidence="1">
    <location>
        <begin position="80"/>
        <end position="107"/>
    </location>
</feature>
<accession>A0ABU6TIX6</accession>
<organism evidence="2 3">
    <name type="scientific">Stylosanthes scabra</name>
    <dbReference type="NCBI Taxonomy" id="79078"/>
    <lineage>
        <taxon>Eukaryota</taxon>
        <taxon>Viridiplantae</taxon>
        <taxon>Streptophyta</taxon>
        <taxon>Embryophyta</taxon>
        <taxon>Tracheophyta</taxon>
        <taxon>Spermatophyta</taxon>
        <taxon>Magnoliopsida</taxon>
        <taxon>eudicotyledons</taxon>
        <taxon>Gunneridae</taxon>
        <taxon>Pentapetalae</taxon>
        <taxon>rosids</taxon>
        <taxon>fabids</taxon>
        <taxon>Fabales</taxon>
        <taxon>Fabaceae</taxon>
        <taxon>Papilionoideae</taxon>
        <taxon>50 kb inversion clade</taxon>
        <taxon>dalbergioids sensu lato</taxon>
        <taxon>Dalbergieae</taxon>
        <taxon>Pterocarpus clade</taxon>
        <taxon>Stylosanthes</taxon>
    </lineage>
</organism>
<proteinExistence type="predicted"/>
<dbReference type="EMBL" id="JASCZI010091055">
    <property type="protein sequence ID" value="MED6148719.1"/>
    <property type="molecule type" value="Genomic_DNA"/>
</dbReference>
<name>A0ABU6TIX6_9FABA</name>
<evidence type="ECO:0000313" key="3">
    <source>
        <dbReference type="Proteomes" id="UP001341840"/>
    </source>
</evidence>
<evidence type="ECO:0000256" key="1">
    <source>
        <dbReference type="SAM" id="MobiDB-lite"/>
    </source>
</evidence>
<dbReference type="Proteomes" id="UP001341840">
    <property type="component" value="Unassembled WGS sequence"/>
</dbReference>
<keyword evidence="3" id="KW-1185">Reference proteome</keyword>
<reference evidence="2 3" key="1">
    <citation type="journal article" date="2023" name="Plants (Basel)">
        <title>Bridging the Gap: Combining Genomics and Transcriptomics Approaches to Understand Stylosanthes scabra, an Orphan Legume from the Brazilian Caatinga.</title>
        <authorList>
            <person name="Ferreira-Neto J.R.C."/>
            <person name="da Silva M.D."/>
            <person name="Binneck E."/>
            <person name="de Melo N.F."/>
            <person name="da Silva R.H."/>
            <person name="de Melo A.L.T.M."/>
            <person name="Pandolfi V."/>
            <person name="Bustamante F.O."/>
            <person name="Brasileiro-Vidal A.C."/>
            <person name="Benko-Iseppon A.M."/>
        </authorList>
    </citation>
    <scope>NUCLEOTIDE SEQUENCE [LARGE SCALE GENOMIC DNA]</scope>
    <source>
        <tissue evidence="2">Leaves</tissue>
    </source>
</reference>
<evidence type="ECO:0000313" key="2">
    <source>
        <dbReference type="EMBL" id="MED6148719.1"/>
    </source>
</evidence>
<feature type="compositionally biased region" description="Low complexity" evidence="1">
    <location>
        <begin position="98"/>
        <end position="107"/>
    </location>
</feature>
<gene>
    <name evidence="2" type="ORF">PIB30_055539</name>
</gene>